<dbReference type="AlphaFoldDB" id="A0A8H7W562"/>
<dbReference type="GO" id="GO:0042973">
    <property type="term" value="F:glucan endo-1,3-beta-D-glucosidase activity"/>
    <property type="evidence" value="ECO:0007669"/>
    <property type="project" value="TreeGrafter"/>
</dbReference>
<gene>
    <name evidence="15" type="ORF">IFR04_011197</name>
</gene>
<evidence type="ECO:0000313" key="16">
    <source>
        <dbReference type="Proteomes" id="UP000664132"/>
    </source>
</evidence>
<sequence length="551" mass="56797">MKAGVIAVAAALAGGAAAQPGKHVRRHAHEAFHERGLYLTAVTGTGSAPEPTCGCTTIYTTITGEGTIIFPSPTYAANTSTIAAPPTSTYVPVPTTYPSPVVPTPLATTCPTPGVYTIPATTVTLTESTTVCGATSTEVPVGTHTAGGVTTVVEKETTVVCPYAAIETNSDVTTSVIKTTTYVCPSAGTYTIAPLTTTVTESTVWVYPTPASYAPGTYTQPEVVTTVTKTNYVVFCPFTSPAPVKPTSAPVVAPTYEAPAPVVTYSAKPTTSVSPPKSTPTKSTGELGSSGPQWAITYSPYQDNGQCKDASSVASDIAKIAKAGFSTVRVYSSDCSGLENIGSACEAHGLKIILGIFISSTGISGAAEQVTDIIAWNKWSMVDLVVIGNEAVFSGSCSGVELAAFIVSCKTAFKLAGYSGPVTTTETLDVWEKNAAVLCPVVDVVGCNIHPFFNADVDAEHAGEFVASQLKIVDGLCPGKYGLNLETGWPSAGTCNGKACPGKDEQVTAVKGIEAAVGGKSVMFSMYNDLWKEPGAFGCEQSWGSIQIFGQ</sequence>
<dbReference type="PANTHER" id="PTHR16631">
    <property type="entry name" value="GLUCAN 1,3-BETA-GLUCOSIDASE"/>
    <property type="match status" value="1"/>
</dbReference>
<keyword evidence="4" id="KW-0964">Secreted</keyword>
<evidence type="ECO:0000256" key="4">
    <source>
        <dbReference type="ARBA" id="ARBA00022525"/>
    </source>
</evidence>
<evidence type="ECO:0000256" key="2">
    <source>
        <dbReference type="ARBA" id="ARBA00008773"/>
    </source>
</evidence>
<protein>
    <recommendedName>
        <fullName evidence="9">Probable beta-glucosidase btgE</fullName>
    </recommendedName>
    <alternativeName>
        <fullName evidence="10">Beta-D-glucoside glucohydrolase btgE</fullName>
    </alternativeName>
    <alternativeName>
        <fullName evidence="12">Cellobiase btgE</fullName>
    </alternativeName>
    <alternativeName>
        <fullName evidence="11">Gentiobiase btgE</fullName>
    </alternativeName>
</protein>
<evidence type="ECO:0000256" key="11">
    <source>
        <dbReference type="ARBA" id="ARBA00041516"/>
    </source>
</evidence>
<keyword evidence="6" id="KW-0378">Hydrolase</keyword>
<comment type="similarity">
    <text evidence="2">Belongs to the glycosyl hydrolase 17 family.</text>
</comment>
<reference evidence="15" key="1">
    <citation type="submission" date="2021-02" db="EMBL/GenBank/DDBJ databases">
        <title>Genome sequence Cadophora malorum strain M34.</title>
        <authorList>
            <person name="Stefanovic E."/>
            <person name="Vu D."/>
            <person name="Scully C."/>
            <person name="Dijksterhuis J."/>
            <person name="Roader J."/>
            <person name="Houbraken J."/>
        </authorList>
    </citation>
    <scope>NUCLEOTIDE SEQUENCE</scope>
    <source>
        <strain evidence="15">M34</strain>
    </source>
</reference>
<evidence type="ECO:0000256" key="5">
    <source>
        <dbReference type="ARBA" id="ARBA00022729"/>
    </source>
</evidence>
<evidence type="ECO:0000256" key="6">
    <source>
        <dbReference type="ARBA" id="ARBA00022801"/>
    </source>
</evidence>
<evidence type="ECO:0000256" key="10">
    <source>
        <dbReference type="ARBA" id="ARBA00041495"/>
    </source>
</evidence>
<feature type="chain" id="PRO_5034261013" description="Probable beta-glucosidase btgE" evidence="14">
    <location>
        <begin position="19"/>
        <end position="551"/>
    </location>
</feature>
<dbReference type="EMBL" id="JAFJYH010000213">
    <property type="protein sequence ID" value="KAG4415692.1"/>
    <property type="molecule type" value="Genomic_DNA"/>
</dbReference>
<name>A0A8H7W562_9HELO</name>
<dbReference type="GO" id="GO:0071555">
    <property type="term" value="P:cell wall organization"/>
    <property type="evidence" value="ECO:0007669"/>
    <property type="project" value="TreeGrafter"/>
</dbReference>
<dbReference type="Proteomes" id="UP000664132">
    <property type="component" value="Unassembled WGS sequence"/>
</dbReference>
<comment type="function">
    <text evidence="8">Beta-glucosidases are one of a number of cellulolytic enzymes involved in the degradation of cellulosic biomass. Catalyzes the last step releasing glucose from the inhibitory cellobiose.</text>
</comment>
<keyword evidence="3" id="KW-0134">Cell wall</keyword>
<dbReference type="PANTHER" id="PTHR16631:SF24">
    <property type="entry name" value="FAMILY 17 GLUCOSIDASE SCW11-RELATED"/>
    <property type="match status" value="1"/>
</dbReference>
<dbReference type="GO" id="GO:0005576">
    <property type="term" value="C:extracellular region"/>
    <property type="evidence" value="ECO:0007669"/>
    <property type="project" value="TreeGrafter"/>
</dbReference>
<dbReference type="OrthoDB" id="4082933at2759"/>
<evidence type="ECO:0000256" key="9">
    <source>
        <dbReference type="ARBA" id="ARBA00039284"/>
    </source>
</evidence>
<dbReference type="GO" id="GO:0009986">
    <property type="term" value="C:cell surface"/>
    <property type="evidence" value="ECO:0007669"/>
    <property type="project" value="TreeGrafter"/>
</dbReference>
<feature type="compositionally biased region" description="Low complexity" evidence="13">
    <location>
        <begin position="268"/>
        <end position="284"/>
    </location>
</feature>
<dbReference type="InterPro" id="IPR050732">
    <property type="entry name" value="Beta-glucan_modifiers"/>
</dbReference>
<evidence type="ECO:0000256" key="7">
    <source>
        <dbReference type="ARBA" id="ARBA00023295"/>
    </source>
</evidence>
<evidence type="ECO:0000313" key="15">
    <source>
        <dbReference type="EMBL" id="KAG4415692.1"/>
    </source>
</evidence>
<comment type="subcellular location">
    <subcellularLocation>
        <location evidence="1">Secreted</location>
        <location evidence="1">Cell wall</location>
    </subcellularLocation>
</comment>
<feature type="region of interest" description="Disordered" evidence="13">
    <location>
        <begin position="267"/>
        <end position="291"/>
    </location>
</feature>
<organism evidence="15 16">
    <name type="scientific">Cadophora malorum</name>
    <dbReference type="NCBI Taxonomy" id="108018"/>
    <lineage>
        <taxon>Eukaryota</taxon>
        <taxon>Fungi</taxon>
        <taxon>Dikarya</taxon>
        <taxon>Ascomycota</taxon>
        <taxon>Pezizomycotina</taxon>
        <taxon>Leotiomycetes</taxon>
        <taxon>Helotiales</taxon>
        <taxon>Ploettnerulaceae</taxon>
        <taxon>Cadophora</taxon>
    </lineage>
</organism>
<accession>A0A8H7W562</accession>
<keyword evidence="16" id="KW-1185">Reference proteome</keyword>
<dbReference type="InterPro" id="IPR017853">
    <property type="entry name" value="GH"/>
</dbReference>
<dbReference type="GO" id="GO:0009277">
    <property type="term" value="C:fungal-type cell wall"/>
    <property type="evidence" value="ECO:0007669"/>
    <property type="project" value="TreeGrafter"/>
</dbReference>
<proteinExistence type="inferred from homology"/>
<evidence type="ECO:0000256" key="1">
    <source>
        <dbReference type="ARBA" id="ARBA00004191"/>
    </source>
</evidence>
<keyword evidence="5 14" id="KW-0732">Signal</keyword>
<keyword evidence="7" id="KW-0326">Glycosidase</keyword>
<feature type="signal peptide" evidence="14">
    <location>
        <begin position="1"/>
        <end position="18"/>
    </location>
</feature>
<evidence type="ECO:0000256" key="14">
    <source>
        <dbReference type="SAM" id="SignalP"/>
    </source>
</evidence>
<evidence type="ECO:0000256" key="3">
    <source>
        <dbReference type="ARBA" id="ARBA00022512"/>
    </source>
</evidence>
<comment type="caution">
    <text evidence="15">The sequence shown here is derived from an EMBL/GenBank/DDBJ whole genome shotgun (WGS) entry which is preliminary data.</text>
</comment>
<evidence type="ECO:0000256" key="12">
    <source>
        <dbReference type="ARBA" id="ARBA00042762"/>
    </source>
</evidence>
<evidence type="ECO:0000256" key="8">
    <source>
        <dbReference type="ARBA" id="ARBA00024983"/>
    </source>
</evidence>
<evidence type="ECO:0000256" key="13">
    <source>
        <dbReference type="SAM" id="MobiDB-lite"/>
    </source>
</evidence>
<dbReference type="SUPFAM" id="SSF51445">
    <property type="entry name" value="(Trans)glycosidases"/>
    <property type="match status" value="1"/>
</dbReference>